<keyword evidence="3 5" id="KW-0808">Transferase</keyword>
<dbReference type="InterPro" id="IPR004033">
    <property type="entry name" value="UbiE/COQ5_MeTrFase"/>
</dbReference>
<dbReference type="UniPathway" id="UPA00232"/>
<feature type="binding site" evidence="5">
    <location>
        <position position="75"/>
    </location>
    <ligand>
        <name>S-adenosyl-L-methionine</name>
        <dbReference type="ChEBI" id="CHEBI:59789"/>
    </ligand>
</feature>
<dbReference type="PROSITE" id="PS51608">
    <property type="entry name" value="SAM_MT_UBIE"/>
    <property type="match status" value="1"/>
</dbReference>
<dbReference type="SUPFAM" id="SSF53335">
    <property type="entry name" value="S-adenosyl-L-methionine-dependent methyltransferases"/>
    <property type="match status" value="1"/>
</dbReference>
<dbReference type="EMBL" id="CP022098">
    <property type="protein sequence ID" value="ATB39106.1"/>
    <property type="molecule type" value="Genomic_DNA"/>
</dbReference>
<dbReference type="PANTHER" id="PTHR43591">
    <property type="entry name" value="METHYLTRANSFERASE"/>
    <property type="match status" value="1"/>
</dbReference>
<sequence>MSTEVRQMFSSIATRYDVTNEVLSLGIHRLWRRKAVRLSGAKPGDAVLDCATGTGDLALAFKRQVGEAGRVVGTDFCKEMLDSAPAKAEREGLRVEFQVADAMALPFADDSFDVASIAFGIRNVDDPVKCLSEMARVVRPGGRVVVLEFGQPTGFFGALFRFYSKVVMPRVGGLLTGNRAAYEYLPRTSAAFPAGDRFLALMEQSGGYKERVAHPLTFGTSYVYVGTVR</sequence>
<organism evidence="6 7">
    <name type="scientific">Cystobacter fuscus</name>
    <dbReference type="NCBI Taxonomy" id="43"/>
    <lineage>
        <taxon>Bacteria</taxon>
        <taxon>Pseudomonadati</taxon>
        <taxon>Myxococcota</taxon>
        <taxon>Myxococcia</taxon>
        <taxon>Myxococcales</taxon>
        <taxon>Cystobacterineae</taxon>
        <taxon>Archangiaceae</taxon>
        <taxon>Cystobacter</taxon>
    </lineage>
</organism>
<dbReference type="Gene3D" id="3.40.50.150">
    <property type="entry name" value="Vaccinia Virus protein VP39"/>
    <property type="match status" value="1"/>
</dbReference>
<proteinExistence type="inferred from homology"/>
<evidence type="ECO:0000256" key="4">
    <source>
        <dbReference type="ARBA" id="ARBA00022691"/>
    </source>
</evidence>
<evidence type="ECO:0000256" key="2">
    <source>
        <dbReference type="ARBA" id="ARBA00022603"/>
    </source>
</evidence>
<dbReference type="Proteomes" id="UP000217257">
    <property type="component" value="Chromosome"/>
</dbReference>
<dbReference type="HAMAP" id="MF_01813">
    <property type="entry name" value="MenG_UbiE_methyltr"/>
    <property type="match status" value="1"/>
</dbReference>
<dbReference type="PROSITE" id="PS01183">
    <property type="entry name" value="UBIE_1"/>
    <property type="match status" value="1"/>
</dbReference>
<evidence type="ECO:0000313" key="6">
    <source>
        <dbReference type="EMBL" id="ATB39106.1"/>
    </source>
</evidence>
<evidence type="ECO:0000313" key="7">
    <source>
        <dbReference type="Proteomes" id="UP000217257"/>
    </source>
</evidence>
<comment type="function">
    <text evidence="5">Methyltransferase required for the conversion of demethylmenaquinol (DMKH2) to menaquinol (MKH2).</text>
</comment>
<feature type="binding site" evidence="5">
    <location>
        <begin position="101"/>
        <end position="102"/>
    </location>
    <ligand>
        <name>S-adenosyl-L-methionine</name>
        <dbReference type="ChEBI" id="CHEBI:59789"/>
    </ligand>
</feature>
<comment type="catalytic activity">
    <reaction evidence="5">
        <text>a 2-demethylmenaquinol + S-adenosyl-L-methionine = a menaquinol + S-adenosyl-L-homocysteine + H(+)</text>
        <dbReference type="Rhea" id="RHEA:42640"/>
        <dbReference type="Rhea" id="RHEA-COMP:9539"/>
        <dbReference type="Rhea" id="RHEA-COMP:9563"/>
        <dbReference type="ChEBI" id="CHEBI:15378"/>
        <dbReference type="ChEBI" id="CHEBI:18151"/>
        <dbReference type="ChEBI" id="CHEBI:55437"/>
        <dbReference type="ChEBI" id="CHEBI:57856"/>
        <dbReference type="ChEBI" id="CHEBI:59789"/>
        <dbReference type="EC" id="2.1.1.163"/>
    </reaction>
</comment>
<keyword evidence="6" id="KW-0830">Ubiquinone</keyword>
<gene>
    <name evidence="5" type="primary">menG</name>
    <name evidence="6" type="ORF">CYFUS_004545</name>
</gene>
<keyword evidence="1 5" id="KW-0474">Menaquinone biosynthesis</keyword>
<dbReference type="InterPro" id="IPR023576">
    <property type="entry name" value="UbiE/COQ5_MeTrFase_CS"/>
</dbReference>
<accession>A0A250J7F7</accession>
<dbReference type="GO" id="GO:0009234">
    <property type="term" value="P:menaquinone biosynthetic process"/>
    <property type="evidence" value="ECO:0007669"/>
    <property type="project" value="UniProtKB-UniRule"/>
</dbReference>
<name>A0A250J7F7_9BACT</name>
<keyword evidence="4 5" id="KW-0949">S-adenosyl-L-methionine</keyword>
<dbReference type="GO" id="GO:0006744">
    <property type="term" value="P:ubiquinone biosynthetic process"/>
    <property type="evidence" value="ECO:0007669"/>
    <property type="project" value="UniProtKB-UniPathway"/>
</dbReference>
<dbReference type="NCBIfam" id="NF001244">
    <property type="entry name" value="PRK00216.1-5"/>
    <property type="match status" value="1"/>
</dbReference>
<evidence type="ECO:0000256" key="3">
    <source>
        <dbReference type="ARBA" id="ARBA00022679"/>
    </source>
</evidence>
<dbReference type="GO" id="GO:0032259">
    <property type="term" value="P:methylation"/>
    <property type="evidence" value="ECO:0007669"/>
    <property type="project" value="UniProtKB-KW"/>
</dbReference>
<dbReference type="PANTHER" id="PTHR43591:SF24">
    <property type="entry name" value="2-METHOXY-6-POLYPRENYL-1,4-BENZOQUINOL METHYLASE, MITOCHONDRIAL"/>
    <property type="match status" value="1"/>
</dbReference>
<dbReference type="CDD" id="cd02440">
    <property type="entry name" value="AdoMet_MTases"/>
    <property type="match status" value="1"/>
</dbReference>
<evidence type="ECO:0000256" key="1">
    <source>
        <dbReference type="ARBA" id="ARBA00022428"/>
    </source>
</evidence>
<feature type="binding site" evidence="5">
    <location>
        <position position="54"/>
    </location>
    <ligand>
        <name>S-adenosyl-L-methionine</name>
        <dbReference type="ChEBI" id="CHEBI:59789"/>
    </ligand>
</feature>
<dbReference type="InterPro" id="IPR029063">
    <property type="entry name" value="SAM-dependent_MTases_sf"/>
</dbReference>
<comment type="pathway">
    <text evidence="5">Quinol/quinone metabolism; menaquinone biosynthesis; menaquinol from 1,4-dihydroxy-2-naphthoate: step 2/2.</text>
</comment>
<keyword evidence="2 5" id="KW-0489">Methyltransferase</keyword>
<dbReference type="RefSeq" id="WP_095987188.1">
    <property type="nucleotide sequence ID" value="NZ_CP022098.1"/>
</dbReference>
<dbReference type="PROSITE" id="PS01184">
    <property type="entry name" value="UBIE_2"/>
    <property type="match status" value="1"/>
</dbReference>
<reference evidence="6 7" key="1">
    <citation type="submission" date="2017-06" db="EMBL/GenBank/DDBJ databases">
        <title>Sequencing and comparative analysis of myxobacterial genomes.</title>
        <authorList>
            <person name="Rupp O."/>
            <person name="Goesmann A."/>
            <person name="Sogaard-Andersen L."/>
        </authorList>
    </citation>
    <scope>NUCLEOTIDE SEQUENCE [LARGE SCALE GENOMIC DNA]</scope>
    <source>
        <strain evidence="6 7">DSM 52655</strain>
    </source>
</reference>
<evidence type="ECO:0000256" key="5">
    <source>
        <dbReference type="HAMAP-Rule" id="MF_01813"/>
    </source>
</evidence>
<dbReference type="Pfam" id="PF01209">
    <property type="entry name" value="Ubie_methyltran"/>
    <property type="match status" value="1"/>
</dbReference>
<dbReference type="UniPathway" id="UPA00079">
    <property type="reaction ID" value="UER00169"/>
</dbReference>
<dbReference type="KEGG" id="cfus:CYFUS_004545"/>
<dbReference type="AlphaFoldDB" id="A0A250J7F7"/>
<dbReference type="GO" id="GO:0043770">
    <property type="term" value="F:demethylmenaquinone methyltransferase activity"/>
    <property type="evidence" value="ECO:0007669"/>
    <property type="project" value="UniProtKB-UniRule"/>
</dbReference>
<dbReference type="EC" id="2.1.1.163" evidence="5"/>
<dbReference type="NCBIfam" id="TIGR01934">
    <property type="entry name" value="MenG_MenH_UbiE"/>
    <property type="match status" value="1"/>
</dbReference>
<comment type="caution">
    <text evidence="5">Lacks conserved residue(s) required for the propagation of feature annotation.</text>
</comment>
<protein>
    <recommendedName>
        <fullName evidence="5">Demethylmenaquinone methyltransferase</fullName>
        <ecNumber evidence="5">2.1.1.163</ecNumber>
    </recommendedName>
</protein>
<comment type="similarity">
    <text evidence="5">Belongs to the class I-like SAM-binding methyltransferase superfamily. MenG/UbiE family.</text>
</comment>